<evidence type="ECO:0000256" key="7">
    <source>
        <dbReference type="RuleBase" id="RU363079"/>
    </source>
</evidence>
<feature type="transmembrane region" description="Helical" evidence="7">
    <location>
        <begin position="450"/>
        <end position="473"/>
    </location>
</feature>
<dbReference type="PANTHER" id="PTHR10766">
    <property type="entry name" value="TRANSMEMBRANE 9 SUPERFAMILY PROTEIN"/>
    <property type="match status" value="1"/>
</dbReference>
<keyword evidence="4 7" id="KW-0732">Signal</keyword>
<dbReference type="SUPFAM" id="SSF103473">
    <property type="entry name" value="MFS general substrate transporter"/>
    <property type="match status" value="1"/>
</dbReference>
<comment type="subcellular location">
    <subcellularLocation>
        <location evidence="1">Membrane</location>
        <topology evidence="1">Multi-pass membrane protein</topology>
    </subcellularLocation>
</comment>
<proteinExistence type="inferred from homology"/>
<keyword evidence="6 7" id="KW-0472">Membrane</keyword>
<feature type="transmembrane region" description="Helical" evidence="7">
    <location>
        <begin position="535"/>
        <end position="561"/>
    </location>
</feature>
<evidence type="ECO:0000256" key="1">
    <source>
        <dbReference type="ARBA" id="ARBA00004141"/>
    </source>
</evidence>
<evidence type="ECO:0000256" key="4">
    <source>
        <dbReference type="ARBA" id="ARBA00022729"/>
    </source>
</evidence>
<dbReference type="GO" id="GO:0005768">
    <property type="term" value="C:endosome"/>
    <property type="evidence" value="ECO:0007669"/>
    <property type="project" value="TreeGrafter"/>
</dbReference>
<feature type="transmembrane region" description="Helical" evidence="7">
    <location>
        <begin position="419"/>
        <end position="438"/>
    </location>
</feature>
<dbReference type="Pfam" id="PF02990">
    <property type="entry name" value="EMP70"/>
    <property type="match status" value="1"/>
</dbReference>
<dbReference type="PANTHER" id="PTHR10766:SF111">
    <property type="entry name" value="TRANSMEMBRANE 9 SUPERFAMILY MEMBER 2"/>
    <property type="match status" value="1"/>
</dbReference>
<dbReference type="OrthoDB" id="1666796at2759"/>
<dbReference type="AlphaFoldDB" id="A0A0D1YG15"/>
<dbReference type="GO" id="GO:0007034">
    <property type="term" value="P:vacuolar transport"/>
    <property type="evidence" value="ECO:0007669"/>
    <property type="project" value="TreeGrafter"/>
</dbReference>
<dbReference type="InterPro" id="IPR004240">
    <property type="entry name" value="EMP70"/>
</dbReference>
<evidence type="ECO:0000256" key="5">
    <source>
        <dbReference type="ARBA" id="ARBA00022989"/>
    </source>
</evidence>
<evidence type="ECO:0000313" key="9">
    <source>
        <dbReference type="Proteomes" id="UP000053599"/>
    </source>
</evidence>
<dbReference type="EMBL" id="KN846953">
    <property type="protein sequence ID" value="KIV79844.1"/>
    <property type="molecule type" value="Genomic_DNA"/>
</dbReference>
<feature type="transmembrane region" description="Helical" evidence="7">
    <location>
        <begin position="269"/>
        <end position="294"/>
    </location>
</feature>
<feature type="transmembrane region" description="Helical" evidence="7">
    <location>
        <begin position="343"/>
        <end position="371"/>
    </location>
</feature>
<feature type="transmembrane region" description="Helical" evidence="7">
    <location>
        <begin position="604"/>
        <end position="633"/>
    </location>
</feature>
<keyword evidence="5 7" id="KW-1133">Transmembrane helix</keyword>
<feature type="transmembrane region" description="Helical" evidence="7">
    <location>
        <begin position="377"/>
        <end position="399"/>
    </location>
</feature>
<feature type="transmembrane region" description="Helical" evidence="7">
    <location>
        <begin position="504"/>
        <end position="523"/>
    </location>
</feature>
<dbReference type="HOGENOM" id="CLU_010714_4_1_1"/>
<accession>A0A0D1YG15</accession>
<reference evidence="8 9" key="1">
    <citation type="submission" date="2015-01" db="EMBL/GenBank/DDBJ databases">
        <title>The Genome Sequence of Exophiala sideris CBS121828.</title>
        <authorList>
            <consortium name="The Broad Institute Genomics Platform"/>
            <person name="Cuomo C."/>
            <person name="de Hoog S."/>
            <person name="Gorbushina A."/>
            <person name="Stielow B."/>
            <person name="Teixiera M."/>
            <person name="Abouelleil A."/>
            <person name="Chapman S.B."/>
            <person name="Priest M."/>
            <person name="Young S.K."/>
            <person name="Wortman J."/>
            <person name="Nusbaum C."/>
            <person name="Birren B."/>
        </authorList>
    </citation>
    <scope>NUCLEOTIDE SEQUENCE [LARGE SCALE GENOMIC DNA]</scope>
    <source>
        <strain evidence="8 9">CBS 121828</strain>
    </source>
</reference>
<feature type="signal peptide" evidence="7">
    <location>
        <begin position="1"/>
        <end position="20"/>
    </location>
</feature>
<feature type="chain" id="PRO_5007354240" description="Transmembrane 9 superfamily member" evidence="7">
    <location>
        <begin position="21"/>
        <end position="643"/>
    </location>
</feature>
<dbReference type="GO" id="GO:0000329">
    <property type="term" value="C:fungal-type vacuole membrane"/>
    <property type="evidence" value="ECO:0007669"/>
    <property type="project" value="TreeGrafter"/>
</dbReference>
<dbReference type="InterPro" id="IPR036259">
    <property type="entry name" value="MFS_trans_sf"/>
</dbReference>
<dbReference type="Proteomes" id="UP000053599">
    <property type="component" value="Unassembled WGS sequence"/>
</dbReference>
<comment type="similarity">
    <text evidence="2 7">Belongs to the nonaspanin (TM9SF) (TC 9.A.2) family.</text>
</comment>
<feature type="transmembrane region" description="Helical" evidence="7">
    <location>
        <begin position="573"/>
        <end position="592"/>
    </location>
</feature>
<keyword evidence="3 7" id="KW-0812">Transmembrane</keyword>
<protein>
    <recommendedName>
        <fullName evidence="7">Transmembrane 9 superfamily member</fullName>
    </recommendedName>
</protein>
<evidence type="ECO:0000256" key="2">
    <source>
        <dbReference type="ARBA" id="ARBA00005227"/>
    </source>
</evidence>
<evidence type="ECO:0000313" key="8">
    <source>
        <dbReference type="EMBL" id="KIV79844.1"/>
    </source>
</evidence>
<gene>
    <name evidence="8" type="ORF">PV11_07389</name>
</gene>
<evidence type="ECO:0000256" key="6">
    <source>
        <dbReference type="ARBA" id="ARBA00023136"/>
    </source>
</evidence>
<dbReference type="EMBL" id="KN846953">
    <property type="protein sequence ID" value="KIV79843.1"/>
    <property type="molecule type" value="Genomic_DNA"/>
</dbReference>
<dbReference type="GO" id="GO:0072657">
    <property type="term" value="P:protein localization to membrane"/>
    <property type="evidence" value="ECO:0007669"/>
    <property type="project" value="TreeGrafter"/>
</dbReference>
<sequence>MAPLFSSIALCSLLLGEAAAFYLPGVAPSSYSIGDRVPLTVNALTPSISRHDEQIHAVVSYDYYHPAFRFCRPEGGPERVRESLGSIIFGDRIQTSPFELHMGQNETCKMACQNGNFDERASKFVNSRIEQAYNINFLVDGLPAAELREDPLSHERFSSPGFPLGKVREDGTKILHNHWDIIIDYHKAGLRGEQYRVVGVLVQPQSYSGSKALEEGKADCATDSAPLTLNDAGETSAVYTYSVYWRPSDTAWATRWDKYLHIIDPKIHWFSLINSTIFVIFLVGMVAAILLRALRKDIARYNRLENINLDDLSGTSAVDDDVQEDSGWKLVHGDVFRSPRYTLILSILLGNGAQLFVMTGVTVAFAMLGFLSPSNRGWLTSISLLLYTLFGCIGGYVSARVYKSFGGENWKLNIAATPIFVPGIVFGTFFLLNLFVWAKGSSGAVPFTTMLAIIAIWFVISVPLSVAGAWYGFKQPAYEPPTRVNQIPRQIPPVARSLRPLPSLLLTGILPFCAIFVELYFIMTSLWTSKIYYMFGFLFICYGLMVLTSACTTILLVYFLLCAEDYRWQWRAFFGAGMTGAYVFLNALGFWATRVSFGGLTGAVLYVGYSALISFMVFVLTGTIGFFAAYAFVYRIYGSIKVD</sequence>
<name>A0A0D1YG15_9EURO</name>
<dbReference type="STRING" id="1016849.A0A0D1YG15"/>
<organism evidence="8 9">
    <name type="scientific">Exophiala sideris</name>
    <dbReference type="NCBI Taxonomy" id="1016849"/>
    <lineage>
        <taxon>Eukaryota</taxon>
        <taxon>Fungi</taxon>
        <taxon>Dikarya</taxon>
        <taxon>Ascomycota</taxon>
        <taxon>Pezizomycotina</taxon>
        <taxon>Eurotiomycetes</taxon>
        <taxon>Chaetothyriomycetidae</taxon>
        <taxon>Chaetothyriales</taxon>
        <taxon>Herpotrichiellaceae</taxon>
        <taxon>Exophiala</taxon>
    </lineage>
</organism>
<evidence type="ECO:0000256" key="3">
    <source>
        <dbReference type="ARBA" id="ARBA00022692"/>
    </source>
</evidence>